<keyword evidence="2" id="KW-1185">Reference proteome</keyword>
<protein>
    <submittedName>
        <fullName evidence="1">Uncharacterized protein</fullName>
    </submittedName>
</protein>
<evidence type="ECO:0000313" key="1">
    <source>
        <dbReference type="EMBL" id="GMG87539.1"/>
    </source>
</evidence>
<comment type="caution">
    <text evidence="1">The sequence shown here is derived from an EMBL/GenBank/DDBJ whole genome shotgun (WGS) entry which is preliminary data.</text>
</comment>
<accession>A0ABQ6LZL7</accession>
<reference evidence="1 2" key="1">
    <citation type="submission" date="2023-04" db="EMBL/GenBank/DDBJ databases">
        <title>Marinobulbifer ophiurae gen. nov., sp. Nov., isolate from tissue of brittle star Ophioplocus japonicus.</title>
        <authorList>
            <person name="Kawano K."/>
            <person name="Sawayama S."/>
            <person name="Nakagawa S."/>
        </authorList>
    </citation>
    <scope>NUCLEOTIDE SEQUENCE [LARGE SCALE GENOMIC DNA]</scope>
    <source>
        <strain evidence="1 2">NKW57</strain>
    </source>
</reference>
<name>A0ABQ6LZL7_9GAMM</name>
<evidence type="ECO:0000313" key="2">
    <source>
        <dbReference type="Proteomes" id="UP001224392"/>
    </source>
</evidence>
<gene>
    <name evidence="1" type="ORF">MNKW57_18600</name>
</gene>
<dbReference type="Gene3D" id="3.40.190.10">
    <property type="entry name" value="Periplasmic binding protein-like II"/>
    <property type="match status" value="1"/>
</dbReference>
<dbReference type="Gene3D" id="3.10.105.10">
    <property type="entry name" value="Dipeptide-binding Protein, Domain 3"/>
    <property type="match status" value="1"/>
</dbReference>
<proteinExistence type="predicted"/>
<dbReference type="Proteomes" id="UP001224392">
    <property type="component" value="Unassembled WGS sequence"/>
</dbReference>
<dbReference type="EMBL" id="BSYJ01000003">
    <property type="protein sequence ID" value="GMG87539.1"/>
    <property type="molecule type" value="Genomic_DNA"/>
</dbReference>
<dbReference type="SUPFAM" id="SSF53850">
    <property type="entry name" value="Periplasmic binding protein-like II"/>
    <property type="match status" value="1"/>
</dbReference>
<organism evidence="1 2">
    <name type="scientific">Biformimicrobium ophioploci</name>
    <dbReference type="NCBI Taxonomy" id="3036711"/>
    <lineage>
        <taxon>Bacteria</taxon>
        <taxon>Pseudomonadati</taxon>
        <taxon>Pseudomonadota</taxon>
        <taxon>Gammaproteobacteria</taxon>
        <taxon>Cellvibrionales</taxon>
        <taxon>Microbulbiferaceae</taxon>
        <taxon>Biformimicrobium</taxon>
    </lineage>
</organism>
<sequence>MVAINYPLTAMFRRLALLILTSRDAYNHPRYANVRFDDALAQALTEPDEEKRKQLYAEAELLLARDMPVIPIFRYAVSRLVHPRVGGYRFH</sequence>